<dbReference type="Gene3D" id="2.115.10.20">
    <property type="entry name" value="Glycosyl hydrolase domain, family 43"/>
    <property type="match status" value="2"/>
</dbReference>
<dbReference type="CDD" id="cd18614">
    <property type="entry name" value="GH130"/>
    <property type="match status" value="1"/>
</dbReference>
<keyword evidence="1" id="KW-0328">Glycosyltransferase</keyword>
<dbReference type="InterPro" id="IPR023296">
    <property type="entry name" value="Glyco_hydro_beta-prop_sf"/>
</dbReference>
<dbReference type="PANTHER" id="PTHR34106">
    <property type="entry name" value="GLYCOSIDASE"/>
    <property type="match status" value="1"/>
</dbReference>
<organism evidence="4 5">
    <name type="scientific">Candidatus Kaiserbacteria bacterium RIFCSPLOWO2_01_FULL_50_24</name>
    <dbReference type="NCBI Taxonomy" id="1798507"/>
    <lineage>
        <taxon>Bacteria</taxon>
        <taxon>Candidatus Kaiseribacteriota</taxon>
    </lineage>
</organism>
<dbReference type="CDD" id="cd18611">
    <property type="entry name" value="GH130"/>
    <property type="match status" value="1"/>
</dbReference>
<dbReference type="InterPro" id="IPR007184">
    <property type="entry name" value="Mannoside_phosphorylase"/>
</dbReference>
<name>A0A1F6EMH0_9BACT</name>
<dbReference type="STRING" id="1798507.A3A34_00360"/>
<evidence type="ECO:0000313" key="5">
    <source>
        <dbReference type="Proteomes" id="UP000178587"/>
    </source>
</evidence>
<dbReference type="PANTHER" id="PTHR34106:SF5">
    <property type="entry name" value="GLYCOSIDASE"/>
    <property type="match status" value="1"/>
</dbReference>
<evidence type="ECO:0000256" key="2">
    <source>
        <dbReference type="ARBA" id="ARBA00022679"/>
    </source>
</evidence>
<dbReference type="AlphaFoldDB" id="A0A1F6EMH0"/>
<evidence type="ECO:0000256" key="1">
    <source>
        <dbReference type="ARBA" id="ARBA00022676"/>
    </source>
</evidence>
<evidence type="ECO:0000313" key="4">
    <source>
        <dbReference type="EMBL" id="OGG74828.1"/>
    </source>
</evidence>
<comment type="caution">
    <text evidence="4">The sequence shown here is derived from an EMBL/GenBank/DDBJ whole genome shotgun (WGS) entry which is preliminary data.</text>
</comment>
<sequence length="655" mass="73547">MFVVRRSQHNPILSPTLEHAWEMASTNPCAILKDGKVHLLYRAIGRPDPMLSPPTAISTIGHATSEHGVHFENRKQFVAPSEEWDKYGCEDPRTTLFEGKYYTFYTAISQIPFRASGIKIGCAVSDDFERVVEKHAVTTFNSKAMTLFPERINGKVVAALTAHPDEPPQKFAIAEADRVEDFWCAPLAATPLTERTDFWDEWHKNIDAHSLPITRSGDDFVEVGAPPVKTKDGWLLIYSYIKNYFRGAERTFSVEALLLDMSDPMKIIGRTKWPIMVPEEPYELFGMVSNVIFPTGALVRDNRLDIYYGAADTVCARASLSLPQLLASIQEETRSVITRYEKNPIITPEPSHSWESRSTMNAAAIEIDSSIYILYRAMSEDNTSTIGLAISDNGFIVKERLPNPIYEPRADFEQKHGSSTGNSGCEDPRIVRLGDTLYMTYTAYDGAAPPRVAITSISVSDFLTRKFDRWKMPALATPDNVDDKDACVVPSSKSGEYFFFHRVNRRICVDIIDDLSMKKRVNRCIEIMGPRHGTWEEEKIGINGVPIKTKAGLLVFYHGIASDHHYRWGAALLDPNNPNIILGRTAEPIFEPEERYEIEGEVKNVVFSNGEVLRGDTIFIYYGGGDKVLNVATCSLKRILEILSPACLDGHHEAH</sequence>
<comment type="similarity">
    <text evidence="3">Belongs to the glycosyl hydrolase 130 family.</text>
</comment>
<accession>A0A1F6EMH0</accession>
<dbReference type="GO" id="GO:0016757">
    <property type="term" value="F:glycosyltransferase activity"/>
    <property type="evidence" value="ECO:0007669"/>
    <property type="project" value="UniProtKB-KW"/>
</dbReference>
<keyword evidence="2" id="KW-0808">Transferase</keyword>
<evidence type="ECO:0008006" key="6">
    <source>
        <dbReference type="Google" id="ProtNLM"/>
    </source>
</evidence>
<dbReference type="Proteomes" id="UP000178587">
    <property type="component" value="Unassembled WGS sequence"/>
</dbReference>
<dbReference type="EMBL" id="MFLU01000015">
    <property type="protein sequence ID" value="OGG74828.1"/>
    <property type="molecule type" value="Genomic_DNA"/>
</dbReference>
<gene>
    <name evidence="4" type="ORF">A3A34_00360</name>
</gene>
<reference evidence="4 5" key="1">
    <citation type="journal article" date="2016" name="Nat. Commun.">
        <title>Thousands of microbial genomes shed light on interconnected biogeochemical processes in an aquifer system.</title>
        <authorList>
            <person name="Anantharaman K."/>
            <person name="Brown C.T."/>
            <person name="Hug L.A."/>
            <person name="Sharon I."/>
            <person name="Castelle C.J."/>
            <person name="Probst A.J."/>
            <person name="Thomas B.C."/>
            <person name="Singh A."/>
            <person name="Wilkins M.J."/>
            <person name="Karaoz U."/>
            <person name="Brodie E.L."/>
            <person name="Williams K.H."/>
            <person name="Hubbard S.S."/>
            <person name="Banfield J.F."/>
        </authorList>
    </citation>
    <scope>NUCLEOTIDE SEQUENCE [LARGE SCALE GENOMIC DNA]</scope>
</reference>
<dbReference type="Pfam" id="PF04041">
    <property type="entry name" value="Glyco_hydro_130"/>
    <property type="match status" value="2"/>
</dbReference>
<protein>
    <recommendedName>
        <fullName evidence="6">Glycosidase</fullName>
    </recommendedName>
</protein>
<dbReference type="SUPFAM" id="SSF75005">
    <property type="entry name" value="Arabinanase/levansucrase/invertase"/>
    <property type="match status" value="2"/>
</dbReference>
<evidence type="ECO:0000256" key="3">
    <source>
        <dbReference type="ARBA" id="ARBA00024356"/>
    </source>
</evidence>
<proteinExistence type="inferred from homology"/>